<dbReference type="Proteomes" id="UP000593564">
    <property type="component" value="Unassembled WGS sequence"/>
</dbReference>
<dbReference type="InterPro" id="IPR042277">
    <property type="entry name" value="IST1-like"/>
</dbReference>
<feature type="compositionally biased region" description="Basic and acidic residues" evidence="2">
    <location>
        <begin position="291"/>
        <end position="307"/>
    </location>
</feature>
<reference evidence="3 4" key="2">
    <citation type="submission" date="2020-07" db="EMBL/GenBank/DDBJ databases">
        <title>Genome assembly of wild tea tree DASZ reveals pedigree and selection history of tea varieties.</title>
        <authorList>
            <person name="Zhang W."/>
        </authorList>
    </citation>
    <scope>NUCLEOTIDE SEQUENCE [LARGE SCALE GENOMIC DNA]</scope>
    <source>
        <strain evidence="4">cv. G240</strain>
        <tissue evidence="3">Leaf</tissue>
    </source>
</reference>
<dbReference type="PANTHER" id="PTHR12161">
    <property type="entry name" value="IST1 FAMILY MEMBER"/>
    <property type="match status" value="1"/>
</dbReference>
<reference evidence="4" key="1">
    <citation type="journal article" date="2020" name="Nat. Commun.">
        <title>Genome assembly of wild tea tree DASZ reveals pedigree and selection history of tea varieties.</title>
        <authorList>
            <person name="Zhang W."/>
            <person name="Zhang Y."/>
            <person name="Qiu H."/>
            <person name="Guo Y."/>
            <person name="Wan H."/>
            <person name="Zhang X."/>
            <person name="Scossa F."/>
            <person name="Alseekh S."/>
            <person name="Zhang Q."/>
            <person name="Wang P."/>
            <person name="Xu L."/>
            <person name="Schmidt M.H."/>
            <person name="Jia X."/>
            <person name="Li D."/>
            <person name="Zhu A."/>
            <person name="Guo F."/>
            <person name="Chen W."/>
            <person name="Ni D."/>
            <person name="Usadel B."/>
            <person name="Fernie A.R."/>
            <person name="Wen W."/>
        </authorList>
    </citation>
    <scope>NUCLEOTIDE SEQUENCE [LARGE SCALE GENOMIC DNA]</scope>
    <source>
        <strain evidence="4">cv. G240</strain>
    </source>
</reference>
<organism evidence="3 4">
    <name type="scientific">Camellia sinensis</name>
    <name type="common">Tea plant</name>
    <name type="synonym">Thea sinensis</name>
    <dbReference type="NCBI Taxonomy" id="4442"/>
    <lineage>
        <taxon>Eukaryota</taxon>
        <taxon>Viridiplantae</taxon>
        <taxon>Streptophyta</taxon>
        <taxon>Embryophyta</taxon>
        <taxon>Tracheophyta</taxon>
        <taxon>Spermatophyta</taxon>
        <taxon>Magnoliopsida</taxon>
        <taxon>eudicotyledons</taxon>
        <taxon>Gunneridae</taxon>
        <taxon>Pentapetalae</taxon>
        <taxon>asterids</taxon>
        <taxon>Ericales</taxon>
        <taxon>Theaceae</taxon>
        <taxon>Camellia</taxon>
    </lineage>
</organism>
<feature type="compositionally biased region" description="Basic and acidic residues" evidence="2">
    <location>
        <begin position="319"/>
        <end position="362"/>
    </location>
</feature>
<dbReference type="EMBL" id="JACBKZ010000007">
    <property type="protein sequence ID" value="KAF5945761.1"/>
    <property type="molecule type" value="Genomic_DNA"/>
</dbReference>
<feature type="region of interest" description="Disordered" evidence="2">
    <location>
        <begin position="561"/>
        <end position="609"/>
    </location>
</feature>
<comment type="similarity">
    <text evidence="1">Belongs to the IST1 family.</text>
</comment>
<name>A0A7J7H0G8_CAMSI</name>
<sequence length="650" mass="74643">MLDGILGRGFSSKCKSLIKPTRTRIDVLRRRKEATQRFLKGNLAQLLAQGLDINAYGRTEEFLAELNLLSCYDFIEQSCEYILEQLSVMQKQRECPEECREAVGSLMFAAARYSDLPELRDLRDTFQERYGGSLEHFVNRELVEKLALRPPSMEKKLQLLQDIALEFSLKWDSRGFKRRMENPSAVAQDQPKKNRPIHDHDDKYKLPNGKETVTKIDKRNHSSKDRIELTDDRQRVHNGGEDNVLKRDELYSLFFTREELTGNSHKPLVGTKQTIPKRDNYDIPFQGRQEFTGDRHESVNGKDDKALKTVKPGLPSHGRRPEFVDGGYEVHNDRMNSVPKRDGKPEVAARVDAVPRRREGKDVSSAGYSDNGQPNTPNSTSKVQEEETDRLKPNSSNTPRPPYIKSKDKLIPPPYVKSKDSKHRANEKSKHVSSDYEGTSPDPSIHRRDNAERRSETIHRESDHPNYDDQVVRHARASSHDHEKDVPYRDGIPLPKPRSVRRKHSKSSSRDDLGNYDDAGVEKRSSSSRRRENSRRGLQIDDELYQQMDEEERMIDKLLRHYSKKPSSYDPEKVRRKSKAHASHQISADDGPDVPTRSVSLPREQTDPTEAVKVYTRANSFQPDKPAQHVHPKLPDYDDLAARIAALRGL</sequence>
<keyword evidence="4" id="KW-1185">Reference proteome</keyword>
<dbReference type="Pfam" id="PF03398">
    <property type="entry name" value="Ist1"/>
    <property type="match status" value="1"/>
</dbReference>
<feature type="compositionally biased region" description="Basic residues" evidence="2">
    <location>
        <begin position="498"/>
        <end position="507"/>
    </location>
</feature>
<feature type="compositionally biased region" description="Basic and acidic residues" evidence="2">
    <location>
        <begin position="383"/>
        <end position="392"/>
    </location>
</feature>
<feature type="compositionally biased region" description="Basic and acidic residues" evidence="2">
    <location>
        <begin position="520"/>
        <end position="539"/>
    </location>
</feature>
<feature type="region of interest" description="Disordered" evidence="2">
    <location>
        <begin position="288"/>
        <end position="547"/>
    </location>
</feature>
<feature type="region of interest" description="Disordered" evidence="2">
    <location>
        <begin position="181"/>
        <end position="204"/>
    </location>
</feature>
<comment type="caution">
    <text evidence="3">The sequence shown here is derived from an EMBL/GenBank/DDBJ whole genome shotgun (WGS) entry which is preliminary data.</text>
</comment>
<feature type="compositionally biased region" description="Polar residues" evidence="2">
    <location>
        <begin position="366"/>
        <end position="382"/>
    </location>
</feature>
<dbReference type="InterPro" id="IPR005061">
    <property type="entry name" value="Ist1"/>
</dbReference>
<dbReference type="AlphaFoldDB" id="A0A7J7H0G8"/>
<dbReference type="FunFam" id="1.20.1260.60:FF:000002">
    <property type="entry name" value="Vacuolar protein sorting-associated protein IST1"/>
    <property type="match status" value="1"/>
</dbReference>
<gene>
    <name evidence="3" type="ORF">HYC85_015989</name>
</gene>
<feature type="compositionally biased region" description="Basic and acidic residues" evidence="2">
    <location>
        <begin position="417"/>
        <end position="434"/>
    </location>
</feature>
<dbReference type="PANTHER" id="PTHR12161:SF14">
    <property type="entry name" value="REGULATOR OF VPS4 ACTIVITY IN THE MVB PATHWAY PROTEIN"/>
    <property type="match status" value="1"/>
</dbReference>
<dbReference type="GO" id="GO:0015031">
    <property type="term" value="P:protein transport"/>
    <property type="evidence" value="ECO:0007669"/>
    <property type="project" value="InterPro"/>
</dbReference>
<proteinExistence type="inferred from homology"/>
<evidence type="ECO:0000256" key="1">
    <source>
        <dbReference type="ARBA" id="ARBA00005536"/>
    </source>
</evidence>
<protein>
    <submittedName>
        <fullName evidence="3">Uncharacterized protein</fullName>
    </submittedName>
</protein>
<dbReference type="Gene3D" id="1.20.1260.60">
    <property type="entry name" value="Vacuolar protein sorting-associated protein Ist1"/>
    <property type="match status" value="1"/>
</dbReference>
<accession>A0A7J7H0G8</accession>
<evidence type="ECO:0000313" key="3">
    <source>
        <dbReference type="EMBL" id="KAF5945761.1"/>
    </source>
</evidence>
<feature type="compositionally biased region" description="Basic and acidic residues" evidence="2">
    <location>
        <begin position="190"/>
        <end position="204"/>
    </location>
</feature>
<evidence type="ECO:0000313" key="4">
    <source>
        <dbReference type="Proteomes" id="UP000593564"/>
    </source>
</evidence>
<feature type="compositionally biased region" description="Basic and acidic residues" evidence="2">
    <location>
        <begin position="444"/>
        <end position="488"/>
    </location>
</feature>
<evidence type="ECO:0000256" key="2">
    <source>
        <dbReference type="SAM" id="MobiDB-lite"/>
    </source>
</evidence>